<keyword evidence="3 6" id="KW-0812">Transmembrane</keyword>
<evidence type="ECO:0000256" key="4">
    <source>
        <dbReference type="ARBA" id="ARBA00022989"/>
    </source>
</evidence>
<evidence type="ECO:0000256" key="1">
    <source>
        <dbReference type="ARBA" id="ARBA00004141"/>
    </source>
</evidence>
<feature type="transmembrane region" description="Helical" evidence="6">
    <location>
        <begin position="219"/>
        <end position="238"/>
    </location>
</feature>
<keyword evidence="9" id="KW-1185">Reference proteome</keyword>
<dbReference type="EMBL" id="KQ964940">
    <property type="protein sequence ID" value="KXN65232.1"/>
    <property type="molecule type" value="Genomic_DNA"/>
</dbReference>
<feature type="transmembrane region" description="Helical" evidence="6">
    <location>
        <begin position="113"/>
        <end position="133"/>
    </location>
</feature>
<feature type="transmembrane region" description="Helical" evidence="6">
    <location>
        <begin position="61"/>
        <end position="81"/>
    </location>
</feature>
<organism evidence="8 9">
    <name type="scientific">Conidiobolus coronatus (strain ATCC 28846 / CBS 209.66 / NRRL 28638)</name>
    <name type="common">Delacroixia coronata</name>
    <dbReference type="NCBI Taxonomy" id="796925"/>
    <lineage>
        <taxon>Eukaryota</taxon>
        <taxon>Fungi</taxon>
        <taxon>Fungi incertae sedis</taxon>
        <taxon>Zoopagomycota</taxon>
        <taxon>Entomophthoromycotina</taxon>
        <taxon>Entomophthoromycetes</taxon>
        <taxon>Entomophthorales</taxon>
        <taxon>Ancylistaceae</taxon>
        <taxon>Conidiobolus</taxon>
    </lineage>
</organism>
<dbReference type="PANTHER" id="PTHR22950">
    <property type="entry name" value="AMINO ACID TRANSPORTER"/>
    <property type="match status" value="1"/>
</dbReference>
<dbReference type="Proteomes" id="UP000070444">
    <property type="component" value="Unassembled WGS sequence"/>
</dbReference>
<evidence type="ECO:0000256" key="5">
    <source>
        <dbReference type="ARBA" id="ARBA00023136"/>
    </source>
</evidence>
<feature type="transmembrane region" description="Helical" evidence="6">
    <location>
        <begin position="342"/>
        <end position="362"/>
    </location>
</feature>
<dbReference type="Gene3D" id="1.20.1740.10">
    <property type="entry name" value="Amino acid/polyamine transporter I"/>
    <property type="match status" value="1"/>
</dbReference>
<name>A0A137NR80_CONC2</name>
<comment type="similarity">
    <text evidence="2">Belongs to the amino acid/polyamine transporter 2 family.</text>
</comment>
<feature type="transmembrane region" description="Helical" evidence="6">
    <location>
        <begin position="368"/>
        <end position="385"/>
    </location>
</feature>
<dbReference type="Pfam" id="PF01490">
    <property type="entry name" value="Aa_trans"/>
    <property type="match status" value="1"/>
</dbReference>
<keyword evidence="5 6" id="KW-0472">Membrane</keyword>
<evidence type="ECO:0000259" key="7">
    <source>
        <dbReference type="Pfam" id="PF01490"/>
    </source>
</evidence>
<feature type="transmembrane region" description="Helical" evidence="6">
    <location>
        <begin position="145"/>
        <end position="168"/>
    </location>
</feature>
<protein>
    <recommendedName>
        <fullName evidence="7">Amino acid transporter transmembrane domain-containing protein</fullName>
    </recommendedName>
</protein>
<sequence>MSESKPTTKDIQMYGATGDSDTIVKHIGDRESGGSTWAAFINYVCILAGTGTLGLPKAVSTGGWLSLIFVVLGGTLAQYNAQLLIECLYSQPSGRLEGFAEVGQASFGKAGKWIVQILCFGMCLGISCIYIILVGSNIDELAKYYGFHLSLKIWITISGVIIGIPYILVKTLKEATSLGIFGALCTFVVVIICVVRALMDYPHQLELKETMDYQVINWSGIPIALTTIAFSFGANATLPHLESAMARPRNFAKATASSITVVGVAYMLICIVCYLVYTHEVQSPVYQSIPKDACYVASLVIITLHVIMACPMFLCSFSLDLEHICKISTDYMTPNKERIVRIFSRVLVCVVITVISLVLPFFESFMNLVGAITNGVLVFIIPPLCHIKLFGFKKRPWYSYIIIAISLVIGVICAILGTIDAVRGLIANFRGETPASSGH</sequence>
<feature type="transmembrane region" description="Helical" evidence="6">
    <location>
        <begin position="180"/>
        <end position="199"/>
    </location>
</feature>
<dbReference type="OrthoDB" id="40134at2759"/>
<comment type="subcellular location">
    <subcellularLocation>
        <location evidence="1">Membrane</location>
        <topology evidence="1">Multi-pass membrane protein</topology>
    </subcellularLocation>
</comment>
<accession>A0A137NR80</accession>
<evidence type="ECO:0000256" key="6">
    <source>
        <dbReference type="SAM" id="Phobius"/>
    </source>
</evidence>
<evidence type="ECO:0000313" key="8">
    <source>
        <dbReference type="EMBL" id="KXN65232.1"/>
    </source>
</evidence>
<proteinExistence type="inferred from homology"/>
<feature type="transmembrane region" description="Helical" evidence="6">
    <location>
        <begin position="259"/>
        <end position="277"/>
    </location>
</feature>
<evidence type="ECO:0000256" key="3">
    <source>
        <dbReference type="ARBA" id="ARBA00022692"/>
    </source>
</evidence>
<reference evidence="8 9" key="1">
    <citation type="journal article" date="2015" name="Genome Biol. Evol.">
        <title>Phylogenomic analyses indicate that early fungi evolved digesting cell walls of algal ancestors of land plants.</title>
        <authorList>
            <person name="Chang Y."/>
            <person name="Wang S."/>
            <person name="Sekimoto S."/>
            <person name="Aerts A.L."/>
            <person name="Choi C."/>
            <person name="Clum A."/>
            <person name="LaButti K.M."/>
            <person name="Lindquist E.A."/>
            <person name="Yee Ngan C."/>
            <person name="Ohm R.A."/>
            <person name="Salamov A.A."/>
            <person name="Grigoriev I.V."/>
            <person name="Spatafora J.W."/>
            <person name="Berbee M.L."/>
        </authorList>
    </citation>
    <scope>NUCLEOTIDE SEQUENCE [LARGE SCALE GENOMIC DNA]</scope>
    <source>
        <strain evidence="8 9">NRRL 28638</strain>
    </source>
</reference>
<dbReference type="GO" id="GO:0015179">
    <property type="term" value="F:L-amino acid transmembrane transporter activity"/>
    <property type="evidence" value="ECO:0007669"/>
    <property type="project" value="TreeGrafter"/>
</dbReference>
<dbReference type="OMA" id="PEYRKHC"/>
<dbReference type="InterPro" id="IPR013057">
    <property type="entry name" value="AA_transpt_TM"/>
</dbReference>
<dbReference type="AlphaFoldDB" id="A0A137NR80"/>
<evidence type="ECO:0000313" key="9">
    <source>
        <dbReference type="Proteomes" id="UP000070444"/>
    </source>
</evidence>
<feature type="transmembrane region" description="Helical" evidence="6">
    <location>
        <begin position="35"/>
        <end position="55"/>
    </location>
</feature>
<feature type="transmembrane region" description="Helical" evidence="6">
    <location>
        <begin position="397"/>
        <end position="419"/>
    </location>
</feature>
<gene>
    <name evidence="8" type="ORF">CONCODRAFT_80830</name>
</gene>
<dbReference type="STRING" id="796925.A0A137NR80"/>
<keyword evidence="4 6" id="KW-1133">Transmembrane helix</keyword>
<evidence type="ECO:0000256" key="2">
    <source>
        <dbReference type="ARBA" id="ARBA00008066"/>
    </source>
</evidence>
<feature type="domain" description="Amino acid transporter transmembrane" evidence="7">
    <location>
        <begin position="33"/>
        <end position="420"/>
    </location>
</feature>
<feature type="transmembrane region" description="Helical" evidence="6">
    <location>
        <begin position="297"/>
        <end position="321"/>
    </location>
</feature>
<dbReference type="GO" id="GO:0016020">
    <property type="term" value="C:membrane"/>
    <property type="evidence" value="ECO:0007669"/>
    <property type="project" value="UniProtKB-SubCell"/>
</dbReference>